<dbReference type="Pfam" id="PF01068">
    <property type="entry name" value="DNA_ligase_A_M"/>
    <property type="match status" value="1"/>
</dbReference>
<dbReference type="InterPro" id="IPR050191">
    <property type="entry name" value="ATP-dep_DNA_ligase"/>
</dbReference>
<keyword evidence="3 14" id="KW-0436">Ligase</keyword>
<evidence type="ECO:0000256" key="12">
    <source>
        <dbReference type="ARBA" id="ARBA00023204"/>
    </source>
</evidence>
<dbReference type="PANTHER" id="PTHR45674:SF7">
    <property type="entry name" value="DNA LIGASE"/>
    <property type="match status" value="1"/>
</dbReference>
<dbReference type="PANTHER" id="PTHR45674">
    <property type="entry name" value="DNA LIGASE 1/3 FAMILY MEMBER"/>
    <property type="match status" value="1"/>
</dbReference>
<dbReference type="GO" id="GO:0051301">
    <property type="term" value="P:cell division"/>
    <property type="evidence" value="ECO:0007669"/>
    <property type="project" value="UniProtKB-KW"/>
</dbReference>
<feature type="compositionally biased region" description="Basic and acidic residues" evidence="16">
    <location>
        <begin position="573"/>
        <end position="593"/>
    </location>
</feature>
<dbReference type="Gene3D" id="3.30.470.30">
    <property type="entry name" value="DNA ligase/mRNA capping enzyme"/>
    <property type="match status" value="1"/>
</dbReference>
<feature type="binding site" evidence="14">
    <location>
        <position position="333"/>
    </location>
    <ligand>
        <name>ATP</name>
        <dbReference type="ChEBI" id="CHEBI:30616"/>
    </ligand>
</feature>
<comment type="similarity">
    <text evidence="1 14 15">Belongs to the ATP-dependent DNA ligase family.</text>
</comment>
<evidence type="ECO:0000256" key="11">
    <source>
        <dbReference type="ARBA" id="ARBA00023172"/>
    </source>
</evidence>
<keyword evidence="6 14" id="KW-0479">Metal-binding</keyword>
<dbReference type="Gene3D" id="2.40.50.140">
    <property type="entry name" value="Nucleic acid-binding proteins"/>
    <property type="match status" value="1"/>
</dbReference>
<dbReference type="PROSITE" id="PS50160">
    <property type="entry name" value="DNA_LIGASE_A3"/>
    <property type="match status" value="1"/>
</dbReference>
<dbReference type="SUPFAM" id="SSF117018">
    <property type="entry name" value="ATP-dependent DNA ligase DNA-binding domain"/>
    <property type="match status" value="1"/>
</dbReference>
<comment type="cofactor">
    <cofactor evidence="14">
        <name>Mg(2+)</name>
        <dbReference type="ChEBI" id="CHEBI:18420"/>
    </cofactor>
</comment>
<name>A0A2A5QU54_9EURY</name>
<dbReference type="GO" id="GO:0006273">
    <property type="term" value="P:lagging strand elongation"/>
    <property type="evidence" value="ECO:0007669"/>
    <property type="project" value="TreeGrafter"/>
</dbReference>
<keyword evidence="7 14" id="KW-0547">Nucleotide-binding</keyword>
<dbReference type="Gene3D" id="1.10.3260.10">
    <property type="entry name" value="DNA ligase, ATP-dependent, N-terminal domain"/>
    <property type="match status" value="1"/>
</dbReference>
<feature type="binding site" evidence="14">
    <location>
        <position position="282"/>
    </location>
    <ligand>
        <name>ATP</name>
        <dbReference type="ChEBI" id="CHEBI:30616"/>
    </ligand>
</feature>
<dbReference type="CDD" id="cd07972">
    <property type="entry name" value="OBF_DNA_ligase_Arch_LigB"/>
    <property type="match status" value="1"/>
</dbReference>
<dbReference type="RefSeq" id="WP_097379308.1">
    <property type="nucleotide sequence ID" value="NZ_NXNI01000001.1"/>
</dbReference>
<evidence type="ECO:0000256" key="5">
    <source>
        <dbReference type="ARBA" id="ARBA00022705"/>
    </source>
</evidence>
<protein>
    <recommendedName>
        <fullName evidence="2 14">DNA ligase</fullName>
        <ecNumber evidence="14">6.5.1.1</ecNumber>
    </recommendedName>
    <alternativeName>
        <fullName evidence="14">Polydeoxyribonucleotide synthase [ATP]</fullName>
    </alternativeName>
</protein>
<keyword evidence="4 14" id="KW-0132">Cell division</keyword>
<dbReference type="InterPro" id="IPR000977">
    <property type="entry name" value="DNA_ligase_ATP-dep"/>
</dbReference>
<keyword evidence="8 14" id="KW-0227">DNA damage</keyword>
<evidence type="ECO:0000256" key="3">
    <source>
        <dbReference type="ARBA" id="ARBA00022598"/>
    </source>
</evidence>
<comment type="function">
    <text evidence="14">DNA ligase that seals nicks in double-stranded DNA during DNA replication, DNA recombination and DNA repair.</text>
</comment>
<feature type="region of interest" description="Disordered" evidence="16">
    <location>
        <begin position="571"/>
        <end position="593"/>
    </location>
</feature>
<dbReference type="InterPro" id="IPR036599">
    <property type="entry name" value="DNA_ligase_N_sf"/>
</dbReference>
<evidence type="ECO:0000256" key="10">
    <source>
        <dbReference type="ARBA" id="ARBA00022842"/>
    </source>
</evidence>
<feature type="binding site" evidence="14">
    <location>
        <position position="373"/>
    </location>
    <ligand>
        <name>ATP</name>
        <dbReference type="ChEBI" id="CHEBI:30616"/>
    </ligand>
</feature>
<feature type="binding site" evidence="14">
    <location>
        <position position="464"/>
    </location>
    <ligand>
        <name>ATP</name>
        <dbReference type="ChEBI" id="CHEBI:30616"/>
    </ligand>
</feature>
<dbReference type="NCBIfam" id="TIGR00574">
    <property type="entry name" value="dnl1"/>
    <property type="match status" value="1"/>
</dbReference>
<evidence type="ECO:0000256" key="16">
    <source>
        <dbReference type="SAM" id="MobiDB-lite"/>
    </source>
</evidence>
<feature type="binding site" evidence="14">
    <location>
        <position position="304"/>
    </location>
    <ligand>
        <name>ATP</name>
        <dbReference type="ChEBI" id="CHEBI:30616"/>
    </ligand>
</feature>
<evidence type="ECO:0000313" key="19">
    <source>
        <dbReference type="Proteomes" id="UP000219689"/>
    </source>
</evidence>
<evidence type="ECO:0000256" key="8">
    <source>
        <dbReference type="ARBA" id="ARBA00022763"/>
    </source>
</evidence>
<dbReference type="FunFam" id="1.10.3260.10:FF:000007">
    <property type="entry name" value="DNA ligase"/>
    <property type="match status" value="1"/>
</dbReference>
<dbReference type="GO" id="GO:0005524">
    <property type="term" value="F:ATP binding"/>
    <property type="evidence" value="ECO:0007669"/>
    <property type="project" value="UniProtKB-UniRule"/>
</dbReference>
<dbReference type="InterPro" id="IPR054890">
    <property type="entry name" value="LigA_Halo"/>
</dbReference>
<dbReference type="Pfam" id="PF04675">
    <property type="entry name" value="DNA_ligase_A_N"/>
    <property type="match status" value="1"/>
</dbReference>
<evidence type="ECO:0000256" key="6">
    <source>
        <dbReference type="ARBA" id="ARBA00022723"/>
    </source>
</evidence>
<evidence type="ECO:0000256" key="14">
    <source>
        <dbReference type="HAMAP-Rule" id="MF_00407"/>
    </source>
</evidence>
<dbReference type="GO" id="GO:0003910">
    <property type="term" value="F:DNA ligase (ATP) activity"/>
    <property type="evidence" value="ECO:0007669"/>
    <property type="project" value="UniProtKB-UniRule"/>
</dbReference>
<dbReference type="NCBIfam" id="NF041331">
    <property type="entry name" value="LigA_Halo"/>
    <property type="match status" value="1"/>
</dbReference>
<keyword evidence="13 14" id="KW-0131">Cell cycle</keyword>
<dbReference type="GO" id="GO:0046872">
    <property type="term" value="F:metal ion binding"/>
    <property type="evidence" value="ECO:0007669"/>
    <property type="project" value="UniProtKB-KW"/>
</dbReference>
<dbReference type="Pfam" id="PF04679">
    <property type="entry name" value="DNA_ligase_A_C"/>
    <property type="match status" value="1"/>
</dbReference>
<organism evidence="18 19">
    <name type="scientific">Natrinema ejinorense</name>
    <dbReference type="NCBI Taxonomy" id="373386"/>
    <lineage>
        <taxon>Archaea</taxon>
        <taxon>Methanobacteriati</taxon>
        <taxon>Methanobacteriota</taxon>
        <taxon>Stenosarchaea group</taxon>
        <taxon>Halobacteria</taxon>
        <taxon>Halobacteriales</taxon>
        <taxon>Natrialbaceae</taxon>
        <taxon>Natrinema</taxon>
    </lineage>
</organism>
<dbReference type="InterPro" id="IPR016059">
    <property type="entry name" value="DNA_ligase_ATP-dep_CS"/>
</dbReference>
<dbReference type="InterPro" id="IPR012309">
    <property type="entry name" value="DNA_ligase_ATP-dep_C"/>
</dbReference>
<evidence type="ECO:0000256" key="7">
    <source>
        <dbReference type="ARBA" id="ARBA00022741"/>
    </source>
</evidence>
<dbReference type="InterPro" id="IPR012308">
    <property type="entry name" value="DNA_ligase_ATP-dep_N"/>
</dbReference>
<keyword evidence="9 14" id="KW-0067">ATP-binding</keyword>
<dbReference type="HAMAP" id="MF_00407">
    <property type="entry name" value="DNA_ligase"/>
    <property type="match status" value="1"/>
</dbReference>
<dbReference type="Proteomes" id="UP000219689">
    <property type="component" value="Unassembled WGS sequence"/>
</dbReference>
<evidence type="ECO:0000256" key="4">
    <source>
        <dbReference type="ARBA" id="ARBA00022618"/>
    </source>
</evidence>
<dbReference type="SUPFAM" id="SSF50249">
    <property type="entry name" value="Nucleic acid-binding proteins"/>
    <property type="match status" value="1"/>
</dbReference>
<gene>
    <name evidence="14" type="primary">lig</name>
    <name evidence="18" type="ORF">CP557_07300</name>
</gene>
<comment type="caution">
    <text evidence="18">The sequence shown here is derived from an EMBL/GenBank/DDBJ whole genome shotgun (WGS) entry which is preliminary data.</text>
</comment>
<dbReference type="PROSITE" id="PS00697">
    <property type="entry name" value="DNA_LIGASE_A1"/>
    <property type="match status" value="1"/>
</dbReference>
<evidence type="ECO:0000256" key="1">
    <source>
        <dbReference type="ARBA" id="ARBA00007572"/>
    </source>
</evidence>
<dbReference type="AlphaFoldDB" id="A0A2A5QU54"/>
<keyword evidence="10 14" id="KW-0460">Magnesium</keyword>
<sequence length="593" mass="63819">MEFATFADRAGTIEAEPADLEIVAHVRELLAEAGDDSEERGSSKDAVKPQTLEIVARFAQGRVFPAWDSTTLDIGPNACYEAIARAAGTNVSAGDVEDRLAAVGEIGDVAASYDFGGQRGLSAFTGGGGAGSGSEGTGGDLTVREVSDTLEEVAAAEGSGSQDRKVDLLFGLFNRCSSEEARYLARIVLSEMRIGVGEGAVRDAIAEAFDVPAERVERALQVSNDYGQVARIAREDGLEGLDAMELAVGRPVQAMLAQAGTVTDALEEWEEAGVEWKYDGARVQLHHAPAGSGGATAETRVFSRNMEEVTDALPEVVEFAEAHLEEPAILDGEVVAIDADGSPLPFQEVLKRFRRKHDVAKAREDVSVRPVFFDCLHAGGDDLLAEPLTTRHDRLRSVLMEPDVDSGAVDDEDVEGLSLLWRTDDPDEIESIDADALEAGHEGIMLKDLDSTYSPGRRGKHWRKRKPDVETLDCVVTGAEWGEGRRATFLGTFELSVRAGDDLETVGKVATGITDEKLAELTELLEPHIAAEEGQDVDLEPAVVFEVGYEEIQSSPTYSSGYALRFPRFQGVRSDKGPADADSLERLERLRGQ</sequence>
<evidence type="ECO:0000259" key="17">
    <source>
        <dbReference type="PROSITE" id="PS50160"/>
    </source>
</evidence>
<dbReference type="InterPro" id="IPR012340">
    <property type="entry name" value="NA-bd_OB-fold"/>
</dbReference>
<feature type="active site" description="N6-AMP-lysine intermediate" evidence="14">
    <location>
        <position position="277"/>
    </location>
</feature>
<evidence type="ECO:0000256" key="15">
    <source>
        <dbReference type="RuleBase" id="RU004196"/>
    </source>
</evidence>
<dbReference type="InterPro" id="IPR012310">
    <property type="entry name" value="DNA_ligase_ATP-dep_cent"/>
</dbReference>
<proteinExistence type="inferred from homology"/>
<keyword evidence="11 14" id="KW-0233">DNA recombination</keyword>
<dbReference type="SUPFAM" id="SSF56091">
    <property type="entry name" value="DNA ligase/mRNA capping enzyme, catalytic domain"/>
    <property type="match status" value="1"/>
</dbReference>
<evidence type="ECO:0000256" key="2">
    <source>
        <dbReference type="ARBA" id="ARBA00013308"/>
    </source>
</evidence>
<comment type="catalytic activity">
    <reaction evidence="14">
        <text>ATP + (deoxyribonucleotide)n-3'-hydroxyl + 5'-phospho-(deoxyribonucleotide)m = (deoxyribonucleotide)n+m + AMP + diphosphate.</text>
        <dbReference type="EC" id="6.5.1.1"/>
    </reaction>
</comment>
<keyword evidence="19" id="KW-1185">Reference proteome</keyword>
<keyword evidence="12 14" id="KW-0234">DNA repair</keyword>
<dbReference type="GO" id="GO:0006310">
    <property type="term" value="P:DNA recombination"/>
    <property type="evidence" value="ECO:0007669"/>
    <property type="project" value="UniProtKB-UniRule"/>
</dbReference>
<feature type="binding site" evidence="14">
    <location>
        <position position="275"/>
    </location>
    <ligand>
        <name>ATP</name>
        <dbReference type="ChEBI" id="CHEBI:30616"/>
    </ligand>
</feature>
<dbReference type="EMBL" id="NXNI01000001">
    <property type="protein sequence ID" value="PCR90360.1"/>
    <property type="molecule type" value="Genomic_DNA"/>
</dbReference>
<keyword evidence="5 14" id="KW-0235">DNA replication</keyword>
<evidence type="ECO:0000256" key="13">
    <source>
        <dbReference type="ARBA" id="ARBA00023306"/>
    </source>
</evidence>
<dbReference type="EC" id="6.5.1.1" evidence="14"/>
<reference evidence="18 19" key="1">
    <citation type="submission" date="2017-09" db="EMBL/GenBank/DDBJ databases">
        <title>Genome sequences of Natrinema ejinorence JCM 13890T.</title>
        <authorList>
            <person name="Roh S.W."/>
            <person name="Kim Y.B."/>
            <person name="Kim J.Y."/>
        </authorList>
    </citation>
    <scope>NUCLEOTIDE SEQUENCE [LARGE SCALE GENOMIC DNA]</scope>
    <source>
        <strain evidence="18 19">JCM 13890</strain>
    </source>
</reference>
<dbReference type="InterPro" id="IPR022865">
    <property type="entry name" value="DNA_ligae_ATP-dep_bac/arc"/>
</dbReference>
<dbReference type="CDD" id="cd07901">
    <property type="entry name" value="Adenylation_DNA_ligase_Arch_LigB"/>
    <property type="match status" value="1"/>
</dbReference>
<dbReference type="GO" id="GO:0071897">
    <property type="term" value="P:DNA biosynthetic process"/>
    <property type="evidence" value="ECO:0007669"/>
    <property type="project" value="InterPro"/>
</dbReference>
<feature type="binding site" evidence="14">
    <location>
        <position position="458"/>
    </location>
    <ligand>
        <name>ATP</name>
        <dbReference type="ChEBI" id="CHEBI:30616"/>
    </ligand>
</feature>
<feature type="domain" description="ATP-dependent DNA ligase family profile" evidence="17">
    <location>
        <begin position="361"/>
        <end position="499"/>
    </location>
</feature>
<dbReference type="GO" id="GO:0006281">
    <property type="term" value="P:DNA repair"/>
    <property type="evidence" value="ECO:0007669"/>
    <property type="project" value="UniProtKB-UniRule"/>
</dbReference>
<evidence type="ECO:0000256" key="9">
    <source>
        <dbReference type="ARBA" id="ARBA00022840"/>
    </source>
</evidence>
<dbReference type="GO" id="GO:0003677">
    <property type="term" value="F:DNA binding"/>
    <property type="evidence" value="ECO:0007669"/>
    <property type="project" value="InterPro"/>
</dbReference>
<dbReference type="OrthoDB" id="31274at2157"/>
<accession>A0A2A5QU54</accession>
<evidence type="ECO:0000313" key="18">
    <source>
        <dbReference type="EMBL" id="PCR90360.1"/>
    </source>
</evidence>